<dbReference type="PANTHER" id="PTHR43129">
    <property type="entry name" value="FOSMIDOMYCIN RESISTANCE PROTEIN"/>
    <property type="match status" value="1"/>
</dbReference>
<feature type="transmembrane region" description="Helical" evidence="4">
    <location>
        <begin position="216"/>
        <end position="234"/>
    </location>
</feature>
<feature type="transmembrane region" description="Helical" evidence="4">
    <location>
        <begin position="189"/>
        <end position="210"/>
    </location>
</feature>
<dbReference type="KEGG" id="mvi:X808_660"/>
<feature type="transmembrane region" description="Helical" evidence="4">
    <location>
        <begin position="301"/>
        <end position="318"/>
    </location>
</feature>
<feature type="transmembrane region" description="Helical" evidence="4">
    <location>
        <begin position="330"/>
        <end position="346"/>
    </location>
</feature>
<feature type="transmembrane region" description="Helical" evidence="4">
    <location>
        <begin position="352"/>
        <end position="374"/>
    </location>
</feature>
<reference evidence="6 7" key="1">
    <citation type="submission" date="2013-12" db="EMBL/GenBank/DDBJ databases">
        <title>Annotation of the Mannheimia varigena USDA-ARS-USMARC-1296 complete genome.</title>
        <authorList>
            <person name="Harhay G.P."/>
            <person name="Clawson M.L."/>
            <person name="Murray R.W."/>
            <person name="Lubbers B.V."/>
            <person name="Heaton M.P."/>
            <person name="Chitko-Mckown C.G."/>
            <person name="Harhay D.M."/>
            <person name="Smith T.P.L."/>
        </authorList>
    </citation>
    <scope>NUCLEOTIDE SEQUENCE [LARGE SCALE GENOMIC DNA]</scope>
    <source>
        <strain evidence="6 7">USDA-ARS-USMARC-1296</strain>
    </source>
</reference>
<feature type="transmembrane region" description="Helical" evidence="4">
    <location>
        <begin position="386"/>
        <end position="409"/>
    </location>
</feature>
<evidence type="ECO:0000256" key="3">
    <source>
        <dbReference type="ARBA" id="ARBA00023136"/>
    </source>
</evidence>
<feature type="transmembrane region" description="Helical" evidence="4">
    <location>
        <begin position="415"/>
        <end position="435"/>
    </location>
</feature>
<dbReference type="PANTHER" id="PTHR43129:SF1">
    <property type="entry name" value="FOSMIDOMYCIN RESISTANCE PROTEIN"/>
    <property type="match status" value="1"/>
</dbReference>
<dbReference type="InterPro" id="IPR036259">
    <property type="entry name" value="MFS_trans_sf"/>
</dbReference>
<dbReference type="InterPro" id="IPR020846">
    <property type="entry name" value="MFS_dom"/>
</dbReference>
<dbReference type="SUPFAM" id="SSF103473">
    <property type="entry name" value="MFS general substrate transporter"/>
    <property type="match status" value="1"/>
</dbReference>
<dbReference type="AlphaFoldDB" id="W0Q9S4"/>
<evidence type="ECO:0000313" key="7">
    <source>
        <dbReference type="Proteomes" id="UP000066995"/>
    </source>
</evidence>
<feature type="transmembrane region" description="Helical" evidence="4">
    <location>
        <begin position="96"/>
        <end position="117"/>
    </location>
</feature>
<keyword evidence="1 4" id="KW-0812">Transmembrane</keyword>
<keyword evidence="7" id="KW-1185">Reference proteome</keyword>
<dbReference type="eggNOG" id="COG2223">
    <property type="taxonomic scope" value="Bacteria"/>
</dbReference>
<dbReference type="PATRIC" id="fig|1433287.3.peg.64"/>
<dbReference type="Pfam" id="PF07690">
    <property type="entry name" value="MFS_1"/>
    <property type="match status" value="1"/>
</dbReference>
<dbReference type="InterPro" id="IPR011701">
    <property type="entry name" value="MFS"/>
</dbReference>
<evidence type="ECO:0000256" key="1">
    <source>
        <dbReference type="ARBA" id="ARBA00022692"/>
    </source>
</evidence>
<dbReference type="Gene3D" id="1.20.1250.20">
    <property type="entry name" value="MFS general substrate transporter like domains"/>
    <property type="match status" value="2"/>
</dbReference>
<name>W0Q9S4_9PAST</name>
<dbReference type="GO" id="GO:0005886">
    <property type="term" value="C:plasma membrane"/>
    <property type="evidence" value="ECO:0007669"/>
    <property type="project" value="TreeGrafter"/>
</dbReference>
<dbReference type="Proteomes" id="UP000066995">
    <property type="component" value="Chromosome"/>
</dbReference>
<dbReference type="PROSITE" id="PS50850">
    <property type="entry name" value="MFS"/>
    <property type="match status" value="1"/>
</dbReference>
<sequence length="440" mass="48183">MNIAKSYKNDKLGRICNKTQLLQKIYQKRPLAHSLFVSRIFSIYKNKKTMHTQHNTQKMVLPILLLISLSHLLNDLIQAVMVSIYPMLKQNYQLSFAQIGMISLIYQITASIIQPGIGLYTDKYQKPNLLPIGMLITLFSVILLAFAPNFGVLLIAAALMGIGSATFHPEASRVARMASGGKFGTAQSLFQVGGNSGSALGPLLVALFIVPQGQNAVIWVVVFVLLALWILYKVSRWVKYEAKPLFVSSNHIQQRLHGKLLARALLIIALLMLAKFIYIASLSNYFTFYLMEKFQLNMATAQLYLFAFLGAVAVGTFAGGPIGDKIGRNAVIWFSFLGMAPFALLLPNADLFWTIACAIFAGFIMSSAFSAMVVYAQEAVPGRVGLISGTMFGLMFGIGGLSAAVLGFFADEYGLDTIFNVCAYLPLLGFAALGLPKRNI</sequence>
<feature type="transmembrane region" description="Helical" evidence="4">
    <location>
        <begin position="152"/>
        <end position="168"/>
    </location>
</feature>
<accession>W0Q9S4</accession>
<evidence type="ECO:0000313" key="6">
    <source>
        <dbReference type="EMBL" id="AHG74595.1"/>
    </source>
</evidence>
<keyword evidence="2 4" id="KW-1133">Transmembrane helix</keyword>
<dbReference type="EMBL" id="CP006943">
    <property type="protein sequence ID" value="AHG74595.1"/>
    <property type="molecule type" value="Genomic_DNA"/>
</dbReference>
<keyword evidence="3 4" id="KW-0472">Membrane</keyword>
<gene>
    <name evidence="6" type="ORF">X808_660</name>
</gene>
<evidence type="ECO:0000259" key="5">
    <source>
        <dbReference type="PROSITE" id="PS50850"/>
    </source>
</evidence>
<dbReference type="GO" id="GO:0022857">
    <property type="term" value="F:transmembrane transporter activity"/>
    <property type="evidence" value="ECO:0007669"/>
    <property type="project" value="InterPro"/>
</dbReference>
<feature type="transmembrane region" description="Helical" evidence="4">
    <location>
        <begin position="260"/>
        <end position="281"/>
    </location>
</feature>
<feature type="transmembrane region" description="Helical" evidence="4">
    <location>
        <begin position="129"/>
        <end position="146"/>
    </location>
</feature>
<evidence type="ECO:0000256" key="4">
    <source>
        <dbReference type="SAM" id="Phobius"/>
    </source>
</evidence>
<feature type="transmembrane region" description="Helical" evidence="4">
    <location>
        <begin position="60"/>
        <end position="84"/>
    </location>
</feature>
<dbReference type="HOGENOM" id="CLU_040537_2_0_6"/>
<dbReference type="STRING" id="1433287.X808_660"/>
<protein>
    <submittedName>
        <fullName evidence="6">Antibiotic MFS transporter</fullName>
    </submittedName>
</protein>
<dbReference type="CDD" id="cd17478">
    <property type="entry name" value="MFS_FsR"/>
    <property type="match status" value="1"/>
</dbReference>
<feature type="domain" description="Major facilitator superfamily (MFS) profile" evidence="5">
    <location>
        <begin position="63"/>
        <end position="440"/>
    </location>
</feature>
<evidence type="ECO:0000256" key="2">
    <source>
        <dbReference type="ARBA" id="ARBA00022989"/>
    </source>
</evidence>
<organism evidence="6 7">
    <name type="scientific">Mannheimia varigena USDA-ARS-USMARC-1296</name>
    <dbReference type="NCBI Taxonomy" id="1433287"/>
    <lineage>
        <taxon>Bacteria</taxon>
        <taxon>Pseudomonadati</taxon>
        <taxon>Pseudomonadota</taxon>
        <taxon>Gammaproteobacteria</taxon>
        <taxon>Pasteurellales</taxon>
        <taxon>Pasteurellaceae</taxon>
        <taxon>Mannheimia</taxon>
    </lineage>
</organism>
<proteinExistence type="predicted"/>